<dbReference type="EMBL" id="OX459942">
    <property type="protein sequence ID" value="CAI9176211.1"/>
    <property type="molecule type" value="Genomic_DNA"/>
</dbReference>
<organism evidence="1 2">
    <name type="scientific">Rangifer tarandus platyrhynchus</name>
    <name type="common">Svalbard reindeer</name>
    <dbReference type="NCBI Taxonomy" id="3082113"/>
    <lineage>
        <taxon>Eukaryota</taxon>
        <taxon>Metazoa</taxon>
        <taxon>Chordata</taxon>
        <taxon>Craniata</taxon>
        <taxon>Vertebrata</taxon>
        <taxon>Euteleostomi</taxon>
        <taxon>Mammalia</taxon>
        <taxon>Eutheria</taxon>
        <taxon>Laurasiatheria</taxon>
        <taxon>Artiodactyla</taxon>
        <taxon>Ruminantia</taxon>
        <taxon>Pecora</taxon>
        <taxon>Cervidae</taxon>
        <taxon>Odocoileinae</taxon>
        <taxon>Rangifer</taxon>
    </lineage>
</organism>
<keyword evidence="2" id="KW-1185">Reference proteome</keyword>
<evidence type="ECO:0000313" key="1">
    <source>
        <dbReference type="EMBL" id="CAI9176211.1"/>
    </source>
</evidence>
<evidence type="ECO:0000313" key="2">
    <source>
        <dbReference type="Proteomes" id="UP001176941"/>
    </source>
</evidence>
<proteinExistence type="predicted"/>
<dbReference type="Proteomes" id="UP001176941">
    <property type="component" value="Chromosome 6"/>
</dbReference>
<accession>A0ABN8ZTA7</accession>
<reference evidence="1" key="1">
    <citation type="submission" date="2023-04" db="EMBL/GenBank/DDBJ databases">
        <authorList>
            <consortium name="ELIXIR-Norway"/>
        </authorList>
    </citation>
    <scope>NUCLEOTIDE SEQUENCE [LARGE SCALE GENOMIC DNA]</scope>
</reference>
<gene>
    <name evidence="1" type="ORF">MRATA1EN1_LOCUS25173</name>
</gene>
<protein>
    <submittedName>
        <fullName evidence="1">Uncharacterized protein</fullName>
    </submittedName>
</protein>
<sequence length="103" mass="10543">MGGGACSGLRALCTQAMGLRTQAAGLVARHLGRARTAGLRTQAAGLVARHLGRAGTADPQLRLPPGRAQAVRALGGGGWRLALAWQRLSSVSSGAVSSSCRRW</sequence>
<name>A0ABN8ZTA7_RANTA</name>